<name>A0A672NRY2_SINGR</name>
<evidence type="ECO:0000259" key="1">
    <source>
        <dbReference type="Pfam" id="PF03031"/>
    </source>
</evidence>
<dbReference type="AlphaFoldDB" id="A0A672NRY2"/>
<evidence type="ECO:0000313" key="3">
    <source>
        <dbReference type="Proteomes" id="UP000472262"/>
    </source>
</evidence>
<reference evidence="2" key="1">
    <citation type="submission" date="2025-08" db="UniProtKB">
        <authorList>
            <consortium name="Ensembl"/>
        </authorList>
    </citation>
    <scope>IDENTIFICATION</scope>
</reference>
<accession>A0A672NRY2</accession>
<sequence length="226" mass="25491">MDNTSIITQVANPKEEEILSSCQEKVSQSNSSLKKHRNRSIFSPFFCCFRDYNAEPPATNNKTCSLPPPAEENSSPPKCDQVQVIPIPMSKYLLPEVSINDYGKNCVVIDLDETLVHSSFKPISNADFIVPVEIDGTVHQVPLLTKLSPLLNLDCVFFVLQCHHNLDKPCQIEMKGILRVPYKLSSINIYIKGGLSTCPISSLRESALYSVLYIYNFKYQYSVFYV</sequence>
<proteinExistence type="predicted"/>
<dbReference type="InterPro" id="IPR004274">
    <property type="entry name" value="FCP1_dom"/>
</dbReference>
<dbReference type="SUPFAM" id="SSF56784">
    <property type="entry name" value="HAD-like"/>
    <property type="match status" value="1"/>
</dbReference>
<protein>
    <submittedName>
        <fullName evidence="2">CTD small phosphatase like</fullName>
    </submittedName>
</protein>
<dbReference type="InterPro" id="IPR036412">
    <property type="entry name" value="HAD-like_sf"/>
</dbReference>
<dbReference type="InterPro" id="IPR023214">
    <property type="entry name" value="HAD_sf"/>
</dbReference>
<dbReference type="Proteomes" id="UP000472262">
    <property type="component" value="Unassembled WGS sequence"/>
</dbReference>
<evidence type="ECO:0000313" key="2">
    <source>
        <dbReference type="Ensembl" id="ENSSGRP00000052608.1"/>
    </source>
</evidence>
<keyword evidence="3" id="KW-1185">Reference proteome</keyword>
<dbReference type="Gene3D" id="3.40.50.1000">
    <property type="entry name" value="HAD superfamily/HAD-like"/>
    <property type="match status" value="1"/>
</dbReference>
<dbReference type="Ensembl" id="ENSSGRT00000056202.1">
    <property type="protein sequence ID" value="ENSSGRP00000052608.1"/>
    <property type="gene ID" value="ENSSGRG00000027797.1"/>
</dbReference>
<reference evidence="2" key="2">
    <citation type="submission" date="2025-09" db="UniProtKB">
        <authorList>
            <consortium name="Ensembl"/>
        </authorList>
    </citation>
    <scope>IDENTIFICATION</scope>
</reference>
<organism evidence="2 3">
    <name type="scientific">Sinocyclocheilus grahami</name>
    <name type="common">Dianchi golden-line fish</name>
    <name type="synonym">Barbus grahami</name>
    <dbReference type="NCBI Taxonomy" id="75366"/>
    <lineage>
        <taxon>Eukaryota</taxon>
        <taxon>Metazoa</taxon>
        <taxon>Chordata</taxon>
        <taxon>Craniata</taxon>
        <taxon>Vertebrata</taxon>
        <taxon>Euteleostomi</taxon>
        <taxon>Actinopterygii</taxon>
        <taxon>Neopterygii</taxon>
        <taxon>Teleostei</taxon>
        <taxon>Ostariophysi</taxon>
        <taxon>Cypriniformes</taxon>
        <taxon>Cyprinidae</taxon>
        <taxon>Cyprininae</taxon>
        <taxon>Sinocyclocheilus</taxon>
    </lineage>
</organism>
<feature type="domain" description="FCP1 homology" evidence="1">
    <location>
        <begin position="106"/>
        <end position="140"/>
    </location>
</feature>
<dbReference type="Pfam" id="PF03031">
    <property type="entry name" value="NIF"/>
    <property type="match status" value="1"/>
</dbReference>